<dbReference type="InterPro" id="IPR039426">
    <property type="entry name" value="TonB-dep_rcpt-like"/>
</dbReference>
<dbReference type="SUPFAM" id="SSF56935">
    <property type="entry name" value="Porins"/>
    <property type="match status" value="1"/>
</dbReference>
<organism evidence="13 14">
    <name type="scientific">Vulcaniibacterium tengchongense</name>
    <dbReference type="NCBI Taxonomy" id="1273429"/>
    <lineage>
        <taxon>Bacteria</taxon>
        <taxon>Pseudomonadati</taxon>
        <taxon>Pseudomonadota</taxon>
        <taxon>Gammaproteobacteria</taxon>
        <taxon>Lysobacterales</taxon>
        <taxon>Lysobacteraceae</taxon>
        <taxon>Vulcaniibacterium</taxon>
    </lineage>
</organism>
<evidence type="ECO:0000256" key="8">
    <source>
        <dbReference type="PROSITE-ProRule" id="PRU01360"/>
    </source>
</evidence>
<gene>
    <name evidence="13" type="ORF">EDC50_3091</name>
</gene>
<keyword evidence="4 8" id="KW-0812">Transmembrane</keyword>
<evidence type="ECO:0000313" key="14">
    <source>
        <dbReference type="Proteomes" id="UP000269708"/>
    </source>
</evidence>
<evidence type="ECO:0000256" key="9">
    <source>
        <dbReference type="RuleBase" id="RU003357"/>
    </source>
</evidence>
<dbReference type="GO" id="GO:0044718">
    <property type="term" value="P:siderophore transmembrane transport"/>
    <property type="evidence" value="ECO:0007669"/>
    <property type="project" value="TreeGrafter"/>
</dbReference>
<evidence type="ECO:0000256" key="7">
    <source>
        <dbReference type="ARBA" id="ARBA00023237"/>
    </source>
</evidence>
<dbReference type="GO" id="GO:0015344">
    <property type="term" value="F:siderophore uptake transmembrane transporter activity"/>
    <property type="evidence" value="ECO:0007669"/>
    <property type="project" value="TreeGrafter"/>
</dbReference>
<dbReference type="Proteomes" id="UP000269708">
    <property type="component" value="Unassembled WGS sequence"/>
</dbReference>
<dbReference type="InterPro" id="IPR000531">
    <property type="entry name" value="Beta-barrel_TonB"/>
</dbReference>
<keyword evidence="14" id="KW-1185">Reference proteome</keyword>
<keyword evidence="5 9" id="KW-0798">TonB box</keyword>
<reference evidence="13 14" key="1">
    <citation type="submission" date="2018-11" db="EMBL/GenBank/DDBJ databases">
        <title>Genomic Encyclopedia of Type Strains, Phase IV (KMG-IV): sequencing the most valuable type-strain genomes for metagenomic binning, comparative biology and taxonomic classification.</title>
        <authorList>
            <person name="Goeker M."/>
        </authorList>
    </citation>
    <scope>NUCLEOTIDE SEQUENCE [LARGE SCALE GENOMIC DNA]</scope>
    <source>
        <strain evidence="13 14">DSM 25623</strain>
    </source>
</reference>
<evidence type="ECO:0000256" key="5">
    <source>
        <dbReference type="ARBA" id="ARBA00023077"/>
    </source>
</evidence>
<dbReference type="PANTHER" id="PTHR30069:SF28">
    <property type="entry name" value="TONB-DEPENDENT RECEPTOR YNCD-RELATED"/>
    <property type="match status" value="1"/>
</dbReference>
<protein>
    <submittedName>
        <fullName evidence="13">Iron complex outermembrane receptor protein</fullName>
    </submittedName>
</protein>
<evidence type="ECO:0000256" key="1">
    <source>
        <dbReference type="ARBA" id="ARBA00004571"/>
    </source>
</evidence>
<feature type="domain" description="TonB-dependent receptor plug" evidence="12">
    <location>
        <begin position="60"/>
        <end position="170"/>
    </location>
</feature>
<evidence type="ECO:0000313" key="13">
    <source>
        <dbReference type="EMBL" id="RPE74680.1"/>
    </source>
</evidence>
<comment type="similarity">
    <text evidence="8 9">Belongs to the TonB-dependent receptor family.</text>
</comment>
<dbReference type="EMBL" id="RKQN01000007">
    <property type="protein sequence ID" value="RPE74680.1"/>
    <property type="molecule type" value="Genomic_DNA"/>
</dbReference>
<dbReference type="InterPro" id="IPR036942">
    <property type="entry name" value="Beta-barrel_TonB_sf"/>
</dbReference>
<dbReference type="Pfam" id="PF00593">
    <property type="entry name" value="TonB_dep_Rec_b-barrel"/>
    <property type="match status" value="1"/>
</dbReference>
<dbReference type="PROSITE" id="PS52016">
    <property type="entry name" value="TONB_DEPENDENT_REC_3"/>
    <property type="match status" value="1"/>
</dbReference>
<evidence type="ECO:0000256" key="6">
    <source>
        <dbReference type="ARBA" id="ARBA00023136"/>
    </source>
</evidence>
<name>A0A3N4VLC5_9GAMM</name>
<feature type="signal peptide" evidence="10">
    <location>
        <begin position="1"/>
        <end position="38"/>
    </location>
</feature>
<sequence length="717" mass="76783">MPFRFPRPARCTPLARAKPHLAPLACALALACAAPAAAQPGGGDATTLDRVRVLGAARALSDFPGAVGAIDGETLRAGQRQVSLAETLARVPGVGVLDRQNYAQDLQIQSRGFGARSTFGIRGIKLVVDGIPASALDGQGQAANFPLGMLERVEVLRGPLALQYGNAAGGAIVAETGLDGAPGAAAEAWAGSHGSHRASVGVRGASADQAWRWRALGSHFVTGGERPHSAAERAQLDAVAQWSPDPQRRLRLVAGGLSQPFTDDPLGLARAQWRREPHGTDPAALAFDTRKRIDNAQAGVRWEHGYAPGRSYWLGGYAIRRGIEQYLALPVAAQRAPTSAGGVIDLDRRSAGFDAGHRWEGARGALALGVEFGRLDEDRQGYENFVGERLGVRGRLRRDEDNRIASREAFALGDLRLAEHWTALAGLRQARLRFESDDRYLAPGNGDDSGRIDYRETAASLGLARAFGRGEVFASAGRGFETPTVTELSYRPDGGAGFNRELRAASYDSAEVGARWRLGEGLRASVTAYRIDGEDEIVPAANLGGRASYANAGRTRREGLEAGLEGRFGARWSYALAANWLRARFVSPFAYRVFNGGAEQVRTVEAGNRVPGIPRADGYAELAWHSAGARLQAALEARVSDRIAVDDRNSEFAPGYATFALRLQWRGRGGWHGFARVDNLFDREYAGSVIVNEGNGRYYEPALGRGFTVGIGWDGAE</sequence>
<evidence type="ECO:0000256" key="2">
    <source>
        <dbReference type="ARBA" id="ARBA00022448"/>
    </source>
</evidence>
<proteinExistence type="inferred from homology"/>
<keyword evidence="3 8" id="KW-1134">Transmembrane beta strand</keyword>
<evidence type="ECO:0000259" key="12">
    <source>
        <dbReference type="Pfam" id="PF07715"/>
    </source>
</evidence>
<comment type="caution">
    <text evidence="13">The sequence shown here is derived from an EMBL/GenBank/DDBJ whole genome shotgun (WGS) entry which is preliminary data.</text>
</comment>
<dbReference type="Pfam" id="PF07715">
    <property type="entry name" value="Plug"/>
    <property type="match status" value="1"/>
</dbReference>
<dbReference type="GO" id="GO:0009279">
    <property type="term" value="C:cell outer membrane"/>
    <property type="evidence" value="ECO:0007669"/>
    <property type="project" value="UniProtKB-SubCell"/>
</dbReference>
<dbReference type="PROSITE" id="PS51257">
    <property type="entry name" value="PROKAR_LIPOPROTEIN"/>
    <property type="match status" value="1"/>
</dbReference>
<dbReference type="PANTHER" id="PTHR30069">
    <property type="entry name" value="TONB-DEPENDENT OUTER MEMBRANE RECEPTOR"/>
    <property type="match status" value="1"/>
</dbReference>
<keyword evidence="13" id="KW-0675">Receptor</keyword>
<evidence type="ECO:0000256" key="10">
    <source>
        <dbReference type="SAM" id="SignalP"/>
    </source>
</evidence>
<keyword evidence="10" id="KW-0732">Signal</keyword>
<keyword evidence="7 8" id="KW-0998">Cell outer membrane</keyword>
<accession>A0A3N4VLC5</accession>
<keyword evidence="6 8" id="KW-0472">Membrane</keyword>
<evidence type="ECO:0000256" key="4">
    <source>
        <dbReference type="ARBA" id="ARBA00022692"/>
    </source>
</evidence>
<dbReference type="Gene3D" id="2.170.130.10">
    <property type="entry name" value="TonB-dependent receptor, plug domain"/>
    <property type="match status" value="1"/>
</dbReference>
<dbReference type="AlphaFoldDB" id="A0A3N4VLC5"/>
<feature type="domain" description="TonB-dependent receptor-like beta-barrel" evidence="11">
    <location>
        <begin position="283"/>
        <end position="680"/>
    </location>
</feature>
<dbReference type="InterPro" id="IPR037066">
    <property type="entry name" value="Plug_dom_sf"/>
</dbReference>
<keyword evidence="2 8" id="KW-0813">Transport</keyword>
<evidence type="ECO:0000259" key="11">
    <source>
        <dbReference type="Pfam" id="PF00593"/>
    </source>
</evidence>
<evidence type="ECO:0000256" key="3">
    <source>
        <dbReference type="ARBA" id="ARBA00022452"/>
    </source>
</evidence>
<feature type="chain" id="PRO_5018275293" evidence="10">
    <location>
        <begin position="39"/>
        <end position="717"/>
    </location>
</feature>
<comment type="subcellular location">
    <subcellularLocation>
        <location evidence="1 8">Cell outer membrane</location>
        <topology evidence="1 8">Multi-pass membrane protein</topology>
    </subcellularLocation>
</comment>
<dbReference type="Gene3D" id="2.40.170.20">
    <property type="entry name" value="TonB-dependent receptor, beta-barrel domain"/>
    <property type="match status" value="1"/>
</dbReference>
<dbReference type="InterPro" id="IPR012910">
    <property type="entry name" value="Plug_dom"/>
</dbReference>